<keyword evidence="3" id="KW-1185">Reference proteome</keyword>
<accession>A0A9P7NHB6</accession>
<proteinExistence type="predicted"/>
<feature type="coiled-coil region" evidence="1">
    <location>
        <begin position="76"/>
        <end position="103"/>
    </location>
</feature>
<dbReference type="AlphaFoldDB" id="A0A9P7NHB6"/>
<dbReference type="Proteomes" id="UP000748025">
    <property type="component" value="Unassembled WGS sequence"/>
</dbReference>
<protein>
    <submittedName>
        <fullName evidence="2">Uncharacterized protein</fullName>
    </submittedName>
</protein>
<organism evidence="2 3">
    <name type="scientific">Claviceps pusilla</name>
    <dbReference type="NCBI Taxonomy" id="123648"/>
    <lineage>
        <taxon>Eukaryota</taxon>
        <taxon>Fungi</taxon>
        <taxon>Dikarya</taxon>
        <taxon>Ascomycota</taxon>
        <taxon>Pezizomycotina</taxon>
        <taxon>Sordariomycetes</taxon>
        <taxon>Hypocreomycetidae</taxon>
        <taxon>Hypocreales</taxon>
        <taxon>Clavicipitaceae</taxon>
        <taxon>Claviceps</taxon>
    </lineage>
</organism>
<evidence type="ECO:0000313" key="2">
    <source>
        <dbReference type="EMBL" id="KAG6015927.1"/>
    </source>
</evidence>
<evidence type="ECO:0000313" key="3">
    <source>
        <dbReference type="Proteomes" id="UP000748025"/>
    </source>
</evidence>
<evidence type="ECO:0000256" key="1">
    <source>
        <dbReference type="SAM" id="Coils"/>
    </source>
</evidence>
<dbReference type="EMBL" id="SRPW01000296">
    <property type="protein sequence ID" value="KAG6015927.1"/>
    <property type="molecule type" value="Genomic_DNA"/>
</dbReference>
<dbReference type="Gene3D" id="1.20.5.170">
    <property type="match status" value="1"/>
</dbReference>
<name>A0A9P7NHB6_9HYPO</name>
<gene>
    <name evidence="2" type="ORF">E4U43_004542</name>
</gene>
<keyword evidence="1" id="KW-0175">Coiled coil</keyword>
<sequence length="126" mass="13970">MGTVLPLRQPNFGTIARAVADIAQEFSRIENSSAIGTSEKLVQMSEQFTMLELVLSALEKKDDEGHWKYDGNPHKFAKIERKLKGVERQVDEVAQRVDAAEVDIDGLDHKLVDAVANCTLADSNMN</sequence>
<comment type="caution">
    <text evidence="2">The sequence shown here is derived from an EMBL/GenBank/DDBJ whole genome shotgun (WGS) entry which is preliminary data.</text>
</comment>
<reference evidence="2" key="1">
    <citation type="journal article" date="2020" name="bioRxiv">
        <title>Whole genome comparisons of ergot fungi reveals the divergence and evolution of species within the genus Claviceps are the result of varying mechanisms driving genome evolution and host range expansion.</title>
        <authorList>
            <person name="Wyka S.A."/>
            <person name="Mondo S.J."/>
            <person name="Liu M."/>
            <person name="Dettman J."/>
            <person name="Nalam V."/>
            <person name="Broders K.D."/>
        </authorList>
    </citation>
    <scope>NUCLEOTIDE SEQUENCE</scope>
    <source>
        <strain evidence="2">CCC 602</strain>
    </source>
</reference>